<dbReference type="EMBL" id="CP046052">
    <property type="protein sequence ID" value="QGM46735.1"/>
    <property type="molecule type" value="Genomic_DNA"/>
</dbReference>
<gene>
    <name evidence="1" type="ORF">H2LOC_014110</name>
</gene>
<evidence type="ECO:0000313" key="2">
    <source>
        <dbReference type="Proteomes" id="UP000309061"/>
    </source>
</evidence>
<dbReference type="AlphaFoldDB" id="A0A6B8KIL4"/>
<dbReference type="KEGG" id="mhey:H2LOC_014110"/>
<reference evidence="1 2" key="1">
    <citation type="submission" date="2019-11" db="EMBL/GenBank/DDBJ databases">
        <title>The genome sequence of Methylocystis heyeri.</title>
        <authorList>
            <person name="Oshkin I.Y."/>
            <person name="Miroshnikov K."/>
            <person name="Dedysh S.N."/>
        </authorList>
    </citation>
    <scope>NUCLEOTIDE SEQUENCE [LARGE SCALE GENOMIC DNA]</scope>
    <source>
        <strain evidence="1 2">H2</strain>
    </source>
</reference>
<sequence length="162" mass="17564">MADGVSFEVKVTGLEGVITRFNALGALDKHELMEGLGRLGQMQTPRRLEVEKTTPGGAAWKPTRDGRGALFVTGTHLARSIDYQASETEARWGTGWIGARVHQYGATITPKNAKALCFMAGGKKVFSKRVTIPAREYVGLSEANKAEMIRVAERFIGEVAGQ</sequence>
<dbReference type="Pfam" id="PF05069">
    <property type="entry name" value="Phage_tail_S"/>
    <property type="match status" value="1"/>
</dbReference>
<keyword evidence="2" id="KW-1185">Reference proteome</keyword>
<evidence type="ECO:0000313" key="1">
    <source>
        <dbReference type="EMBL" id="QGM46735.1"/>
    </source>
</evidence>
<dbReference type="OrthoDB" id="2081253at2"/>
<name>A0A6B8KIL4_9HYPH</name>
<dbReference type="InterPro" id="IPR006522">
    <property type="entry name" value="Phage_virion_morphogenesis"/>
</dbReference>
<organism evidence="1 2">
    <name type="scientific">Methylocystis heyeri</name>
    <dbReference type="NCBI Taxonomy" id="391905"/>
    <lineage>
        <taxon>Bacteria</taxon>
        <taxon>Pseudomonadati</taxon>
        <taxon>Pseudomonadota</taxon>
        <taxon>Alphaproteobacteria</taxon>
        <taxon>Hyphomicrobiales</taxon>
        <taxon>Methylocystaceae</taxon>
        <taxon>Methylocystis</taxon>
    </lineage>
</organism>
<dbReference type="RefSeq" id="WP_136497618.1">
    <property type="nucleotide sequence ID" value="NZ_CP046052.1"/>
</dbReference>
<protein>
    <submittedName>
        <fullName evidence="1">Phage morphogenesis protein</fullName>
    </submittedName>
</protein>
<dbReference type="Proteomes" id="UP000309061">
    <property type="component" value="Chromosome"/>
</dbReference>
<accession>A0A6B8KIL4</accession>
<proteinExistence type="predicted"/>